<comment type="subunit">
    <text evidence="6">Component of the Mediator complex.</text>
</comment>
<keyword evidence="8" id="KW-1185">Reference proteome</keyword>
<evidence type="ECO:0000256" key="6">
    <source>
        <dbReference type="RuleBase" id="RU364150"/>
    </source>
</evidence>
<reference evidence="9" key="1">
    <citation type="submission" date="2016-06" db="UniProtKB">
        <authorList>
            <consortium name="WormBaseParasite"/>
        </authorList>
    </citation>
    <scope>IDENTIFICATION</scope>
</reference>
<reference evidence="7 8" key="2">
    <citation type="submission" date="2018-11" db="EMBL/GenBank/DDBJ databases">
        <authorList>
            <consortium name="Pathogen Informatics"/>
        </authorList>
    </citation>
    <scope>NUCLEOTIDE SEQUENCE [LARGE SCALE GENOMIC DNA]</scope>
</reference>
<dbReference type="Gene3D" id="2.40.320.10">
    <property type="entry name" value="Hypothetical Protein Pfu-838710-001"/>
    <property type="match status" value="1"/>
</dbReference>
<dbReference type="EMBL" id="UZAM01011858">
    <property type="protein sequence ID" value="VDP18629.1"/>
    <property type="molecule type" value="Genomic_DNA"/>
</dbReference>
<comment type="function">
    <text evidence="6">Component of the Mediator complex, a coactivator involved in the regulated transcription of nearly all RNA polymerase II-dependent genes. Mediator functions as a bridge to convey information from gene-specific regulatory proteins to the basal RNA polymerase II transcription machinery. Mediator is recruited to promoters by direct interactions with regulatory proteins and serves as a scaffold for the assembly of a functional preinitiation complex with RNA polymerase II and the general transcription factors.</text>
</comment>
<evidence type="ECO:0000256" key="4">
    <source>
        <dbReference type="ARBA" id="ARBA00023163"/>
    </source>
</evidence>
<comment type="subcellular location">
    <subcellularLocation>
        <location evidence="1 6">Nucleus</location>
    </subcellularLocation>
</comment>
<name>A0A183IYJ2_9BILA</name>
<dbReference type="Pfam" id="PF09637">
    <property type="entry name" value="Med18"/>
    <property type="match status" value="2"/>
</dbReference>
<dbReference type="GO" id="GO:0070847">
    <property type="term" value="C:core mediator complex"/>
    <property type="evidence" value="ECO:0007669"/>
    <property type="project" value="TreeGrafter"/>
</dbReference>
<sequence>MVKELPRIINTSEYLLQGSVLDSAYPLLIERLKGLADAEYKNFSEHELVFANKRTTSLVYWHVRRSLDVGNSLYHLRYLSDPNKDDNRNCPTLVRKTIDCLATSNDMMGFLGEIGFRMQYEFVSKGVVFKKGPMKITVAKIHRVTEPGNPVKLEKVTESHLVEISVLIPSGQDLISSSVKEFADQLKP</sequence>
<accession>A0A183IYJ2</accession>
<dbReference type="Proteomes" id="UP000270296">
    <property type="component" value="Unassembled WGS sequence"/>
</dbReference>
<evidence type="ECO:0000256" key="5">
    <source>
        <dbReference type="ARBA" id="ARBA00023242"/>
    </source>
</evidence>
<evidence type="ECO:0000256" key="2">
    <source>
        <dbReference type="ARBA" id="ARBA00009814"/>
    </source>
</evidence>
<evidence type="ECO:0000313" key="7">
    <source>
        <dbReference type="EMBL" id="VDP18629.1"/>
    </source>
</evidence>
<keyword evidence="6" id="KW-0010">Activator</keyword>
<dbReference type="GO" id="GO:0003712">
    <property type="term" value="F:transcription coregulator activity"/>
    <property type="evidence" value="ECO:0007669"/>
    <property type="project" value="InterPro"/>
</dbReference>
<keyword evidence="4 6" id="KW-0804">Transcription</keyword>
<evidence type="ECO:0000256" key="3">
    <source>
        <dbReference type="ARBA" id="ARBA00023015"/>
    </source>
</evidence>
<dbReference type="OrthoDB" id="10018982at2759"/>
<dbReference type="InterPro" id="IPR019095">
    <property type="entry name" value="Mediator_Med18"/>
</dbReference>
<dbReference type="PANTHER" id="PTHR13321:SF2">
    <property type="entry name" value="MEDIATOR OF RNA POLYMERASE II TRANSCRIPTION SUBUNIT 18"/>
    <property type="match status" value="1"/>
</dbReference>
<proteinExistence type="inferred from homology"/>
<dbReference type="WBParaSite" id="SBAD_0000900301-mRNA-1">
    <property type="protein sequence ID" value="SBAD_0000900301-mRNA-1"/>
    <property type="gene ID" value="SBAD_0000900301"/>
</dbReference>
<protein>
    <recommendedName>
        <fullName evidence="6">Mediator of RNA polymerase II transcription subunit 18</fullName>
    </recommendedName>
    <alternativeName>
        <fullName evidence="6">Mediator complex subunit 18</fullName>
    </alternativeName>
</protein>
<evidence type="ECO:0000313" key="9">
    <source>
        <dbReference type="WBParaSite" id="SBAD_0000900301-mRNA-1"/>
    </source>
</evidence>
<keyword evidence="3 6" id="KW-0805">Transcription regulation</keyword>
<evidence type="ECO:0000313" key="8">
    <source>
        <dbReference type="Proteomes" id="UP000270296"/>
    </source>
</evidence>
<comment type="similarity">
    <text evidence="2 6">Belongs to the Mediator complex subunit 18 family.</text>
</comment>
<evidence type="ECO:0000256" key="1">
    <source>
        <dbReference type="ARBA" id="ARBA00004123"/>
    </source>
</evidence>
<dbReference type="PANTHER" id="PTHR13321">
    <property type="entry name" value="MEDIATOR OF RNA POLYMERASE II TRANSCRIPTION, SUBUNIT 18"/>
    <property type="match status" value="1"/>
</dbReference>
<keyword evidence="5 6" id="KW-0539">Nucleus</keyword>
<dbReference type="GO" id="GO:0006357">
    <property type="term" value="P:regulation of transcription by RNA polymerase II"/>
    <property type="evidence" value="ECO:0007669"/>
    <property type="project" value="InterPro"/>
</dbReference>
<dbReference type="GO" id="GO:0006369">
    <property type="term" value="P:termination of RNA polymerase II transcription"/>
    <property type="evidence" value="ECO:0007669"/>
    <property type="project" value="TreeGrafter"/>
</dbReference>
<dbReference type="AlphaFoldDB" id="A0A183IYJ2"/>
<dbReference type="GO" id="GO:0016592">
    <property type="term" value="C:mediator complex"/>
    <property type="evidence" value="ECO:0007669"/>
    <property type="project" value="InterPro"/>
</dbReference>
<gene>
    <name evidence="6" type="primary">MED18</name>
    <name evidence="7" type="ORF">SBAD_LOCUS8690</name>
</gene>
<organism evidence="9">
    <name type="scientific">Soboliphyme baturini</name>
    <dbReference type="NCBI Taxonomy" id="241478"/>
    <lineage>
        <taxon>Eukaryota</taxon>
        <taxon>Metazoa</taxon>
        <taxon>Ecdysozoa</taxon>
        <taxon>Nematoda</taxon>
        <taxon>Enoplea</taxon>
        <taxon>Dorylaimia</taxon>
        <taxon>Dioctophymatida</taxon>
        <taxon>Dioctophymatoidea</taxon>
        <taxon>Soboliphymatidae</taxon>
        <taxon>Soboliphyme</taxon>
    </lineage>
</organism>